<reference evidence="2" key="1">
    <citation type="submission" date="2020-08" db="EMBL/GenBank/DDBJ databases">
        <title>Genome sequencing and assembly of the red palm weevil Rhynchophorus ferrugineus.</title>
        <authorList>
            <person name="Dias G.B."/>
            <person name="Bergman C.M."/>
            <person name="Manee M."/>
        </authorList>
    </citation>
    <scope>NUCLEOTIDE SEQUENCE</scope>
    <source>
        <strain evidence="2">AA-2017</strain>
        <tissue evidence="2">Whole larva</tissue>
    </source>
</reference>
<sequence>MEKRLPSVRSPSIPDRRPAAATPQRRRVGHPFQPPTTTTTGGRPVCVLRVRSSKAPKACRQVGRRRHSYCESDCRAIDTVWCFTRENSSLVFNILQSEDAALDGDVPRLLG</sequence>
<protein>
    <submittedName>
        <fullName evidence="2">Uncharacterized protein</fullName>
    </submittedName>
</protein>
<evidence type="ECO:0000313" key="3">
    <source>
        <dbReference type="Proteomes" id="UP000625711"/>
    </source>
</evidence>
<evidence type="ECO:0000256" key="1">
    <source>
        <dbReference type="SAM" id="MobiDB-lite"/>
    </source>
</evidence>
<feature type="region of interest" description="Disordered" evidence="1">
    <location>
        <begin position="1"/>
        <end position="43"/>
    </location>
</feature>
<keyword evidence="3" id="KW-1185">Reference proteome</keyword>
<comment type="caution">
    <text evidence="2">The sequence shown here is derived from an EMBL/GenBank/DDBJ whole genome shotgun (WGS) entry which is preliminary data.</text>
</comment>
<proteinExistence type="predicted"/>
<evidence type="ECO:0000313" key="2">
    <source>
        <dbReference type="EMBL" id="KAF7283234.1"/>
    </source>
</evidence>
<name>A0A834INM9_RHYFE</name>
<organism evidence="2 3">
    <name type="scientific">Rhynchophorus ferrugineus</name>
    <name type="common">Red palm weevil</name>
    <name type="synonym">Curculio ferrugineus</name>
    <dbReference type="NCBI Taxonomy" id="354439"/>
    <lineage>
        <taxon>Eukaryota</taxon>
        <taxon>Metazoa</taxon>
        <taxon>Ecdysozoa</taxon>
        <taxon>Arthropoda</taxon>
        <taxon>Hexapoda</taxon>
        <taxon>Insecta</taxon>
        <taxon>Pterygota</taxon>
        <taxon>Neoptera</taxon>
        <taxon>Endopterygota</taxon>
        <taxon>Coleoptera</taxon>
        <taxon>Polyphaga</taxon>
        <taxon>Cucujiformia</taxon>
        <taxon>Curculionidae</taxon>
        <taxon>Dryophthorinae</taxon>
        <taxon>Rhynchophorus</taxon>
    </lineage>
</organism>
<accession>A0A834INM9</accession>
<dbReference type="EMBL" id="JAACXV010000126">
    <property type="protein sequence ID" value="KAF7283234.1"/>
    <property type="molecule type" value="Genomic_DNA"/>
</dbReference>
<dbReference type="Proteomes" id="UP000625711">
    <property type="component" value="Unassembled WGS sequence"/>
</dbReference>
<gene>
    <name evidence="2" type="ORF">GWI33_001119</name>
</gene>
<dbReference type="AlphaFoldDB" id="A0A834INM9"/>